<comment type="subcellular location">
    <subcellularLocation>
        <location evidence="1 8">Cell membrane</location>
        <topology evidence="1 8">Multi-pass membrane protein</topology>
    </subcellularLocation>
</comment>
<gene>
    <name evidence="9" type="ordered locus">Ping_1706</name>
</gene>
<keyword evidence="5 8" id="KW-0812">Transmembrane</keyword>
<feature type="transmembrane region" description="Helical" evidence="8">
    <location>
        <begin position="105"/>
        <end position="125"/>
    </location>
</feature>
<dbReference type="GO" id="GO:0005886">
    <property type="term" value="C:plasma membrane"/>
    <property type="evidence" value="ECO:0007669"/>
    <property type="project" value="UniProtKB-SubCell"/>
</dbReference>
<evidence type="ECO:0000256" key="5">
    <source>
        <dbReference type="ARBA" id="ARBA00022692"/>
    </source>
</evidence>
<evidence type="ECO:0000313" key="10">
    <source>
        <dbReference type="Proteomes" id="UP000000639"/>
    </source>
</evidence>
<feature type="transmembrane region" description="Helical" evidence="8">
    <location>
        <begin position="205"/>
        <end position="223"/>
    </location>
</feature>
<organism evidence="9 10">
    <name type="scientific">Psychromonas ingrahamii (strain DSM 17664 / CCUG 51855 / 37)</name>
    <dbReference type="NCBI Taxonomy" id="357804"/>
    <lineage>
        <taxon>Bacteria</taxon>
        <taxon>Pseudomonadati</taxon>
        <taxon>Pseudomonadota</taxon>
        <taxon>Gammaproteobacteria</taxon>
        <taxon>Alteromonadales</taxon>
        <taxon>Psychromonadaceae</taxon>
        <taxon>Psychromonas</taxon>
    </lineage>
</organism>
<evidence type="ECO:0000256" key="4">
    <source>
        <dbReference type="ARBA" id="ARBA00022475"/>
    </source>
</evidence>
<accession>A1SVH8</accession>
<dbReference type="HOGENOM" id="CLU_045498_7_0_6"/>
<dbReference type="AlphaFoldDB" id="A1SVH8"/>
<proteinExistence type="inferred from homology"/>
<evidence type="ECO:0000256" key="7">
    <source>
        <dbReference type="ARBA" id="ARBA00023136"/>
    </source>
</evidence>
<protein>
    <recommendedName>
        <fullName evidence="8">Probable membrane transporter protein</fullName>
    </recommendedName>
</protein>
<sequence>MILDSFILFFAGLLGGILNSIAGGGSFITFPALLFAGVPPIAANATNTFASCAGYLSGAYAFRKDIATDKNSLKKIIIPSVMGGLLGALLLLNTPESVFTEAIPWLLLFATLLFIFGGKLNQLLVKVGGKHKHANVIGSILLVLLLLIICIYGGFFNAGLGIVSLSYLVLARYQDINLMNGIKLLISSIVSLIAIVIFIANGTIYWSSGFFVLLGTLSGGYFAAKLSRTLSQAHIRMFVTVASLFITIYFFYDTYGLPAAMMNNT</sequence>
<reference evidence="9 10" key="1">
    <citation type="submission" date="2007-01" db="EMBL/GenBank/DDBJ databases">
        <title>Complete sequence of Psychromonas ingrahamii 37.</title>
        <authorList>
            <consortium name="US DOE Joint Genome Institute"/>
            <person name="Copeland A."/>
            <person name="Lucas S."/>
            <person name="Lapidus A."/>
            <person name="Barry K."/>
            <person name="Detter J.C."/>
            <person name="Glavina del Rio T."/>
            <person name="Hammon N."/>
            <person name="Israni S."/>
            <person name="Dalin E."/>
            <person name="Tice H."/>
            <person name="Pitluck S."/>
            <person name="Thompson L.S."/>
            <person name="Brettin T."/>
            <person name="Bruce D."/>
            <person name="Han C."/>
            <person name="Tapia R."/>
            <person name="Schmutz J."/>
            <person name="Larimer F."/>
            <person name="Land M."/>
            <person name="Hauser L."/>
            <person name="Kyrpides N."/>
            <person name="Ivanova N."/>
            <person name="Staley J."/>
            <person name="Richardson P."/>
        </authorList>
    </citation>
    <scope>NUCLEOTIDE SEQUENCE [LARGE SCALE GENOMIC DNA]</scope>
    <source>
        <strain evidence="9 10">37</strain>
    </source>
</reference>
<keyword evidence="4 8" id="KW-1003">Cell membrane</keyword>
<dbReference type="InterPro" id="IPR002781">
    <property type="entry name" value="TM_pro_TauE-like"/>
</dbReference>
<name>A1SVH8_PSYIN</name>
<evidence type="ECO:0000256" key="3">
    <source>
        <dbReference type="ARBA" id="ARBA00022448"/>
    </source>
</evidence>
<keyword evidence="3" id="KW-0813">Transport</keyword>
<dbReference type="PANTHER" id="PTHR30269">
    <property type="entry name" value="TRANSMEMBRANE PROTEIN YFCA"/>
    <property type="match status" value="1"/>
</dbReference>
<evidence type="ECO:0000256" key="8">
    <source>
        <dbReference type="RuleBase" id="RU363041"/>
    </source>
</evidence>
<dbReference type="STRING" id="357804.Ping_1706"/>
<dbReference type="PANTHER" id="PTHR30269:SF0">
    <property type="entry name" value="MEMBRANE TRANSPORTER PROTEIN YFCA-RELATED"/>
    <property type="match status" value="1"/>
</dbReference>
<evidence type="ECO:0000256" key="1">
    <source>
        <dbReference type="ARBA" id="ARBA00004651"/>
    </source>
</evidence>
<keyword evidence="6 8" id="KW-1133">Transmembrane helix</keyword>
<feature type="transmembrane region" description="Helical" evidence="8">
    <location>
        <begin position="137"/>
        <end position="170"/>
    </location>
</feature>
<dbReference type="EMBL" id="CP000510">
    <property type="protein sequence ID" value="ABM03493.1"/>
    <property type="molecule type" value="Genomic_DNA"/>
</dbReference>
<comment type="similarity">
    <text evidence="2 8">Belongs to the 4-toluene sulfonate uptake permease (TSUP) (TC 2.A.102) family.</text>
</comment>
<dbReference type="OrthoDB" id="9807082at2"/>
<dbReference type="KEGG" id="pin:Ping_1706"/>
<dbReference type="InterPro" id="IPR052017">
    <property type="entry name" value="TSUP"/>
</dbReference>
<feature type="transmembrane region" description="Helical" evidence="8">
    <location>
        <begin position="235"/>
        <end position="252"/>
    </location>
</feature>
<feature type="transmembrane region" description="Helical" evidence="8">
    <location>
        <begin position="76"/>
        <end position="93"/>
    </location>
</feature>
<keyword evidence="10" id="KW-1185">Reference proteome</keyword>
<evidence type="ECO:0000256" key="2">
    <source>
        <dbReference type="ARBA" id="ARBA00009142"/>
    </source>
</evidence>
<dbReference type="Proteomes" id="UP000000639">
    <property type="component" value="Chromosome"/>
</dbReference>
<feature type="transmembrane region" description="Helical" evidence="8">
    <location>
        <begin position="182"/>
        <end position="199"/>
    </location>
</feature>
<dbReference type="eggNOG" id="COG0730">
    <property type="taxonomic scope" value="Bacteria"/>
</dbReference>
<evidence type="ECO:0000256" key="6">
    <source>
        <dbReference type="ARBA" id="ARBA00022989"/>
    </source>
</evidence>
<dbReference type="Pfam" id="PF01925">
    <property type="entry name" value="TauE"/>
    <property type="match status" value="1"/>
</dbReference>
<dbReference type="RefSeq" id="WP_011770053.1">
    <property type="nucleotide sequence ID" value="NC_008709.1"/>
</dbReference>
<keyword evidence="7 8" id="KW-0472">Membrane</keyword>
<evidence type="ECO:0000313" key="9">
    <source>
        <dbReference type="EMBL" id="ABM03493.1"/>
    </source>
</evidence>